<keyword evidence="8" id="KW-0256">Endoplasmic reticulum</keyword>
<evidence type="ECO:0000256" key="16">
    <source>
        <dbReference type="SAM" id="Phobius"/>
    </source>
</evidence>
<dbReference type="Pfam" id="PF12349">
    <property type="entry name" value="Sterol-sensing"/>
    <property type="match status" value="1"/>
</dbReference>
<name>A0A0D7B817_9AGAR</name>
<reference evidence="18 19" key="1">
    <citation type="journal article" date="2015" name="Fungal Genet. Biol.">
        <title>Evolution of novel wood decay mechanisms in Agaricales revealed by the genome sequences of Fistulina hepatica and Cylindrobasidium torrendii.</title>
        <authorList>
            <person name="Floudas D."/>
            <person name="Held B.W."/>
            <person name="Riley R."/>
            <person name="Nagy L.G."/>
            <person name="Koehler G."/>
            <person name="Ransdell A.S."/>
            <person name="Younus H."/>
            <person name="Chow J."/>
            <person name="Chiniquy J."/>
            <person name="Lipzen A."/>
            <person name="Tritt A."/>
            <person name="Sun H."/>
            <person name="Haridas S."/>
            <person name="LaButti K."/>
            <person name="Ohm R.A."/>
            <person name="Kues U."/>
            <person name="Blanchette R.A."/>
            <person name="Grigoriev I.V."/>
            <person name="Minto R.E."/>
            <person name="Hibbett D.S."/>
        </authorList>
    </citation>
    <scope>NUCLEOTIDE SEQUENCE [LARGE SCALE GENOMIC DNA]</scope>
    <source>
        <strain evidence="18 19">FP15055 ss-10</strain>
    </source>
</reference>
<evidence type="ECO:0000256" key="2">
    <source>
        <dbReference type="ARBA" id="ARBA00004653"/>
    </source>
</evidence>
<dbReference type="Proteomes" id="UP000054007">
    <property type="component" value="Unassembled WGS sequence"/>
</dbReference>
<dbReference type="GO" id="GO:0008202">
    <property type="term" value="P:steroid metabolic process"/>
    <property type="evidence" value="ECO:0007669"/>
    <property type="project" value="UniProtKB-KW"/>
</dbReference>
<evidence type="ECO:0000256" key="11">
    <source>
        <dbReference type="ARBA" id="ARBA00023098"/>
    </source>
</evidence>
<dbReference type="GO" id="GO:0032936">
    <property type="term" value="C:SREBP-SCAP complex"/>
    <property type="evidence" value="ECO:0007669"/>
    <property type="project" value="TreeGrafter"/>
</dbReference>
<organism evidence="18 19">
    <name type="scientific">Cylindrobasidium torrendii FP15055 ss-10</name>
    <dbReference type="NCBI Taxonomy" id="1314674"/>
    <lineage>
        <taxon>Eukaryota</taxon>
        <taxon>Fungi</taxon>
        <taxon>Dikarya</taxon>
        <taxon>Basidiomycota</taxon>
        <taxon>Agaricomycotina</taxon>
        <taxon>Agaricomycetes</taxon>
        <taxon>Agaricomycetidae</taxon>
        <taxon>Agaricales</taxon>
        <taxon>Marasmiineae</taxon>
        <taxon>Physalacriaceae</taxon>
        <taxon>Cylindrobasidium</taxon>
    </lineage>
</organism>
<sequence length="1201" mass="131089">MHHNADRRPATTTAPWNDSILPGFSATMLDFPGSVMDTVRSYGNRCFLRFGLHCATHQIRVILISGVVITSLFYPALALYSTTQPHSVSILGSSSTGFNAQQDLMDVWDGYNNLHVREDAVSRARCGVGRTVRVERVLIESTSSALNQQTLLSTLKLEETVHDAVVARCVRRLDGRCLVLSPLEFWNHDRERLLADGNILHTLSSSNITVAGIPLAPDMVLAGRESDTDDAPFDFATFLALTYFFPETDCLGKSDHINWLQTLQNAKAPNVELHVEPEEPFLLALEHGPRAQSWSAISVFLYSAYASFAIYVTWSMRQMNTVHSRVGVTFTALVEIAVSTVTSLSVCALVGFKVTMVPWELLPILIVFVGAENMFNLVDAVGKTRVTLPVKQRIAEGLSLAGTSNTLKVFFYNAVLGAIAGVSGGAVRQFCAFAVVVLCAHWFLAHTFFLAVLSIDMQRLELEELLRLDPSLTPAIPLKATENRKPKSSWAQKVIVFRSLFGGRARKNLSLFLLLATTATLYYATLPADTMVAVTSPVHRNALSRQSTSPGVMDPAWDIWTTLNPTESILHLRVESPTVLTFRPELEEIDAHKSNRPRLRAFKFLTFLLRVVVGPIVITTTALYGLLLYLLKDTELLEAQKHRAHIEDPPSQPELPSLLNQVTFTTLPRAFSSDVELIATSKDLQVAITVGLQNEIVIWRLGDRSHVSIDASDVLLRSPSSSASASTVTCVAMAENGDYCAVGTGAGVIAVWGLRHDRVQAFPAMSLGSSSTTVVELQFMPTKITRTPPQSRPTSPTDHGPPVTLLAVYENDTVVRWSVSTQLSTPQLLRPPTKEPGRPKLLRVSHPSTVLAAFCDNNGRLDLLDLAPRSVETVVMSDFSVQAGTAVDRVVAVHVCRSVMGEVMRTVVAAATESGLITLWDGLTGDLIRMLDETYGRVKQLTVAPVPATACKICTRLRPETLLLTFGVHEVVHTLRVQYVDTDRRCACPPVQPARHGRTATNSPMARHARLSSGGLSSSFPVSAHGVHSRRVSEKDSLARKASMTEIFHPMADDSMEGDTLGPGGIVAARPVSTFWVGVQVTRLLEVDCERGVWGVYEGKVVGVRRRPRLGKASGLTGGSEGLPVSTLERWEVWTFDSAECEVQDSPLSMLARPEAEEHVSPAPSSVPRLPFTRVAPMVISRHRGLAGFGNTLGVLGLVSA</sequence>
<dbReference type="InterPro" id="IPR036322">
    <property type="entry name" value="WD40_repeat_dom_sf"/>
</dbReference>
<keyword evidence="11" id="KW-0443">Lipid metabolism</keyword>
<comment type="subcellular location">
    <subcellularLocation>
        <location evidence="1">Endoplasmic reticulum membrane</location>
        <topology evidence="1">Multi-pass membrane protein</topology>
    </subcellularLocation>
    <subcellularLocation>
        <location evidence="2">Golgi apparatus membrane</location>
        <topology evidence="2">Multi-pass membrane protein</topology>
    </subcellularLocation>
</comment>
<evidence type="ECO:0000256" key="15">
    <source>
        <dbReference type="ARBA" id="ARBA00023221"/>
    </source>
</evidence>
<dbReference type="GO" id="GO:0045540">
    <property type="term" value="P:regulation of cholesterol biosynthetic process"/>
    <property type="evidence" value="ECO:0007669"/>
    <property type="project" value="TreeGrafter"/>
</dbReference>
<dbReference type="PANTHER" id="PTHR46378:SF1">
    <property type="entry name" value="STEROL REGULATORY ELEMENT-BINDING PROTEIN CLEAVAGE-ACTIVATING PROTEIN"/>
    <property type="match status" value="1"/>
</dbReference>
<gene>
    <name evidence="18" type="ORF">CYLTODRAFT_455200</name>
</gene>
<dbReference type="InterPro" id="IPR030225">
    <property type="entry name" value="SCAP"/>
</dbReference>
<evidence type="ECO:0000259" key="17">
    <source>
        <dbReference type="PROSITE" id="PS50156"/>
    </source>
</evidence>
<evidence type="ECO:0000256" key="9">
    <source>
        <dbReference type="ARBA" id="ARBA00022989"/>
    </source>
</evidence>
<evidence type="ECO:0000313" key="19">
    <source>
        <dbReference type="Proteomes" id="UP000054007"/>
    </source>
</evidence>
<evidence type="ECO:0000256" key="8">
    <source>
        <dbReference type="ARBA" id="ARBA00022824"/>
    </source>
</evidence>
<dbReference type="PANTHER" id="PTHR46378">
    <property type="entry name" value="STEROL REGULATORY ELEMENT-BINDING PROTEIN CLEAVAGE-ACTIVATING PROTEIN"/>
    <property type="match status" value="1"/>
</dbReference>
<keyword evidence="9 16" id="KW-1133">Transmembrane helix</keyword>
<dbReference type="InterPro" id="IPR015943">
    <property type="entry name" value="WD40/YVTN_repeat-like_dom_sf"/>
</dbReference>
<keyword evidence="7" id="KW-0677">Repeat</keyword>
<dbReference type="AlphaFoldDB" id="A0A0D7B817"/>
<feature type="transmembrane region" description="Helical" evidence="16">
    <location>
        <begin position="59"/>
        <end position="80"/>
    </location>
</feature>
<accession>A0A0D7B817</accession>
<evidence type="ECO:0000256" key="13">
    <source>
        <dbReference type="ARBA" id="ARBA00023136"/>
    </source>
</evidence>
<proteinExistence type="inferred from homology"/>
<keyword evidence="14" id="KW-0325">Glycoprotein</keyword>
<keyword evidence="6 16" id="KW-0812">Transmembrane</keyword>
<evidence type="ECO:0000256" key="12">
    <source>
        <dbReference type="ARBA" id="ARBA00023121"/>
    </source>
</evidence>
<feature type="transmembrane region" description="Helical" evidence="16">
    <location>
        <begin position="294"/>
        <end position="314"/>
    </location>
</feature>
<dbReference type="GO" id="GO:0000139">
    <property type="term" value="C:Golgi membrane"/>
    <property type="evidence" value="ECO:0007669"/>
    <property type="project" value="UniProtKB-SubCell"/>
</dbReference>
<dbReference type="InterPro" id="IPR053958">
    <property type="entry name" value="HMGCR/SNAP/NPC1-like_SSD"/>
</dbReference>
<dbReference type="OrthoDB" id="6510177at2759"/>
<feature type="domain" description="SSD" evidence="17">
    <location>
        <begin position="297"/>
        <end position="455"/>
    </location>
</feature>
<dbReference type="InterPro" id="IPR000731">
    <property type="entry name" value="SSD"/>
</dbReference>
<feature type="transmembrane region" description="Helical" evidence="16">
    <location>
        <begin position="357"/>
        <end position="375"/>
    </location>
</feature>
<protein>
    <recommendedName>
        <fullName evidence="4">Sterol regulatory element-binding protein cleavage-activating protein</fullName>
    </recommendedName>
</protein>
<dbReference type="GO" id="GO:0032933">
    <property type="term" value="P:SREBP signaling pathway"/>
    <property type="evidence" value="ECO:0007669"/>
    <property type="project" value="InterPro"/>
</dbReference>
<comment type="similarity">
    <text evidence="3">Belongs to the WD repeat SCAP family.</text>
</comment>
<keyword evidence="5" id="KW-0853">WD repeat</keyword>
<feature type="transmembrane region" description="Helical" evidence="16">
    <location>
        <begin position="409"/>
        <end position="427"/>
    </location>
</feature>
<dbReference type="Gene3D" id="2.130.10.10">
    <property type="entry name" value="YVTN repeat-like/Quinoprotein amine dehydrogenase"/>
    <property type="match status" value="1"/>
</dbReference>
<keyword evidence="15" id="KW-0753">Steroid metabolism</keyword>
<evidence type="ECO:0000256" key="7">
    <source>
        <dbReference type="ARBA" id="ARBA00022737"/>
    </source>
</evidence>
<evidence type="ECO:0000256" key="4">
    <source>
        <dbReference type="ARBA" id="ARBA00019541"/>
    </source>
</evidence>
<dbReference type="GO" id="GO:0005789">
    <property type="term" value="C:endoplasmic reticulum membrane"/>
    <property type="evidence" value="ECO:0007669"/>
    <property type="project" value="UniProtKB-SubCell"/>
</dbReference>
<evidence type="ECO:0000256" key="14">
    <source>
        <dbReference type="ARBA" id="ARBA00023180"/>
    </source>
</evidence>
<keyword evidence="19" id="KW-1185">Reference proteome</keyword>
<dbReference type="SUPFAM" id="SSF50978">
    <property type="entry name" value="WD40 repeat-like"/>
    <property type="match status" value="1"/>
</dbReference>
<evidence type="ECO:0000256" key="1">
    <source>
        <dbReference type="ARBA" id="ARBA00004477"/>
    </source>
</evidence>
<evidence type="ECO:0000256" key="5">
    <source>
        <dbReference type="ARBA" id="ARBA00022574"/>
    </source>
</evidence>
<dbReference type="PROSITE" id="PS50156">
    <property type="entry name" value="SSD"/>
    <property type="match status" value="1"/>
</dbReference>
<keyword evidence="10" id="KW-0333">Golgi apparatus</keyword>
<evidence type="ECO:0000256" key="10">
    <source>
        <dbReference type="ARBA" id="ARBA00023034"/>
    </source>
</evidence>
<evidence type="ECO:0000256" key="6">
    <source>
        <dbReference type="ARBA" id="ARBA00022692"/>
    </source>
</evidence>
<evidence type="ECO:0000256" key="3">
    <source>
        <dbReference type="ARBA" id="ARBA00007410"/>
    </source>
</evidence>
<feature type="transmembrane region" description="Helical" evidence="16">
    <location>
        <begin position="433"/>
        <end position="453"/>
    </location>
</feature>
<evidence type="ECO:0000313" key="18">
    <source>
        <dbReference type="EMBL" id="KIY66652.1"/>
    </source>
</evidence>
<dbReference type="STRING" id="1314674.A0A0D7B817"/>
<keyword evidence="12" id="KW-0446">Lipid-binding</keyword>
<feature type="transmembrane region" description="Helical" evidence="16">
    <location>
        <begin position="326"/>
        <end position="351"/>
    </location>
</feature>
<feature type="transmembrane region" description="Helical" evidence="16">
    <location>
        <begin position="607"/>
        <end position="631"/>
    </location>
</feature>
<dbReference type="EMBL" id="KN880548">
    <property type="protein sequence ID" value="KIY66652.1"/>
    <property type="molecule type" value="Genomic_DNA"/>
</dbReference>
<dbReference type="GO" id="GO:0032934">
    <property type="term" value="F:sterol binding"/>
    <property type="evidence" value="ECO:0007669"/>
    <property type="project" value="InterPro"/>
</dbReference>
<keyword evidence="13 16" id="KW-0472">Membrane</keyword>